<dbReference type="EMBL" id="BARS01037284">
    <property type="protein sequence ID" value="GAG24566.1"/>
    <property type="molecule type" value="Genomic_DNA"/>
</dbReference>
<name>X0XHZ8_9ZZZZ</name>
<accession>X0XHZ8</accession>
<comment type="caution">
    <text evidence="1">The sequence shown here is derived from an EMBL/GenBank/DDBJ whole genome shotgun (WGS) entry which is preliminary data.</text>
</comment>
<sequence>VWDEVLTGATHNIPTSAGRRLRAIQEFQGYELGAIWIDTVNGDAGTIDYENGTVEKPVDSLTDALTLAASLNIERFQITPGSTITLDAPVVGKYFNGQGWTLALGNRDCSGAIFVGATVSGIATSDGTHVHFHDCFLGTCTLPAGHFYECAMGSTITLSAAGDYFFDACYHSAAGLAVPTIDFGVAVGNTNLHLHHYSGGVEIENMGGAGADHMDLHGQGRLIINANCSGGTVEIGGSFTVTDNAAGAVALSDDAR</sequence>
<reference evidence="1" key="1">
    <citation type="journal article" date="2014" name="Front. Microbiol.">
        <title>High frequency of phylogenetically diverse reductive dehalogenase-homologous genes in deep subseafloor sedimentary metagenomes.</title>
        <authorList>
            <person name="Kawai M."/>
            <person name="Futagami T."/>
            <person name="Toyoda A."/>
            <person name="Takaki Y."/>
            <person name="Nishi S."/>
            <person name="Hori S."/>
            <person name="Arai W."/>
            <person name="Tsubouchi T."/>
            <person name="Morono Y."/>
            <person name="Uchiyama I."/>
            <person name="Ito T."/>
            <person name="Fujiyama A."/>
            <person name="Inagaki F."/>
            <person name="Takami H."/>
        </authorList>
    </citation>
    <scope>NUCLEOTIDE SEQUENCE</scope>
    <source>
        <strain evidence="1">Expedition CK06-06</strain>
    </source>
</reference>
<feature type="non-terminal residue" evidence="1">
    <location>
        <position position="1"/>
    </location>
</feature>
<feature type="non-terminal residue" evidence="1">
    <location>
        <position position="256"/>
    </location>
</feature>
<organism evidence="1">
    <name type="scientific">marine sediment metagenome</name>
    <dbReference type="NCBI Taxonomy" id="412755"/>
    <lineage>
        <taxon>unclassified sequences</taxon>
        <taxon>metagenomes</taxon>
        <taxon>ecological metagenomes</taxon>
    </lineage>
</organism>
<proteinExistence type="predicted"/>
<protein>
    <submittedName>
        <fullName evidence="1">Uncharacterized protein</fullName>
    </submittedName>
</protein>
<evidence type="ECO:0000313" key="1">
    <source>
        <dbReference type="EMBL" id="GAG24566.1"/>
    </source>
</evidence>
<gene>
    <name evidence="1" type="ORF">S01H1_57182</name>
</gene>
<dbReference type="AlphaFoldDB" id="X0XHZ8"/>